<dbReference type="InterPro" id="IPR052700">
    <property type="entry name" value="Carb_kinase_PfkB-like"/>
</dbReference>
<dbReference type="InterPro" id="IPR002139">
    <property type="entry name" value="Ribo/fructo_kinase"/>
</dbReference>
<dbReference type="InterPro" id="IPR011611">
    <property type="entry name" value="PfkB_dom"/>
</dbReference>
<feature type="domain" description="Carbohydrate kinase PfkB" evidence="5">
    <location>
        <begin position="9"/>
        <end position="301"/>
    </location>
</feature>
<dbReference type="RefSeq" id="WP_244684030.1">
    <property type="nucleotide sequence ID" value="NZ_CP095043.1"/>
</dbReference>
<dbReference type="InterPro" id="IPR002173">
    <property type="entry name" value="Carboh/pur_kinase_PfkB_CS"/>
</dbReference>
<organism evidence="6 7">
    <name type="scientific">Leucobacter rhizosphaerae</name>
    <dbReference type="NCBI Taxonomy" id="2932245"/>
    <lineage>
        <taxon>Bacteria</taxon>
        <taxon>Bacillati</taxon>
        <taxon>Actinomycetota</taxon>
        <taxon>Actinomycetes</taxon>
        <taxon>Micrococcales</taxon>
        <taxon>Microbacteriaceae</taxon>
        <taxon>Leucobacter</taxon>
    </lineage>
</organism>
<gene>
    <name evidence="6" type="ORF">MUN76_08905</name>
</gene>
<protein>
    <submittedName>
        <fullName evidence="6">Sugar kinase</fullName>
    </submittedName>
</protein>
<evidence type="ECO:0000313" key="6">
    <source>
        <dbReference type="EMBL" id="UOQ59174.1"/>
    </source>
</evidence>
<evidence type="ECO:0000259" key="5">
    <source>
        <dbReference type="Pfam" id="PF00294"/>
    </source>
</evidence>
<proteinExistence type="inferred from homology"/>
<accession>A0ABY4FSL5</accession>
<evidence type="ECO:0000256" key="4">
    <source>
        <dbReference type="RuleBase" id="RU003704"/>
    </source>
</evidence>
<comment type="similarity">
    <text evidence="1 4">Belongs to the carbohydrate kinase PfkB family.</text>
</comment>
<dbReference type="PANTHER" id="PTHR43320:SF2">
    <property type="entry name" value="2-DEHYDRO-3-DEOXYGLUCONOKINASE_2-DEHYDRO-3-DEOXYGALACTONOKINASE"/>
    <property type="match status" value="1"/>
</dbReference>
<dbReference type="InterPro" id="IPR029056">
    <property type="entry name" value="Ribokinase-like"/>
</dbReference>
<dbReference type="PRINTS" id="PR00990">
    <property type="entry name" value="RIBOKINASE"/>
</dbReference>
<dbReference type="PROSITE" id="PS00584">
    <property type="entry name" value="PFKB_KINASES_2"/>
    <property type="match status" value="1"/>
</dbReference>
<dbReference type="EMBL" id="CP095043">
    <property type="protein sequence ID" value="UOQ59174.1"/>
    <property type="molecule type" value="Genomic_DNA"/>
</dbReference>
<dbReference type="GO" id="GO:0016301">
    <property type="term" value="F:kinase activity"/>
    <property type="evidence" value="ECO:0007669"/>
    <property type="project" value="UniProtKB-KW"/>
</dbReference>
<dbReference type="PANTHER" id="PTHR43320">
    <property type="entry name" value="SUGAR KINASE"/>
    <property type="match status" value="1"/>
</dbReference>
<name>A0ABY4FSL5_9MICO</name>
<sequence>MIRPGTQPYVLTIGESMGLLRQQQPGRLVTQRALEFGFGGAESNVAIGLSRLGIDAVWCGRLGDDSVGELIERELRAEGVQPWVIRDPDAPTGLMLKERPTSGTSKVVYYRKHSAGSRLAPTDVPDALIEQAALVHVTGITPALSESASEATESTLRRARAAGVLTSIDLNYRAALWNRVDAAARLTELVALADIVFAGDDEAAILLGHRSVPELAAGLRALGPQEAVIKLGERGCFASAGEQTLERAAVPVTAVDTVGAGDAFVAGYLAERLAGSSLPLRLETAVTAGAFACLTAGDWEGLPRRQDFALLGAVDPVQR</sequence>
<keyword evidence="7" id="KW-1185">Reference proteome</keyword>
<evidence type="ECO:0000256" key="3">
    <source>
        <dbReference type="ARBA" id="ARBA00022777"/>
    </source>
</evidence>
<dbReference type="SUPFAM" id="SSF53613">
    <property type="entry name" value="Ribokinase-like"/>
    <property type="match status" value="1"/>
</dbReference>
<evidence type="ECO:0000313" key="7">
    <source>
        <dbReference type="Proteomes" id="UP000831775"/>
    </source>
</evidence>
<dbReference type="Proteomes" id="UP000831775">
    <property type="component" value="Chromosome"/>
</dbReference>
<evidence type="ECO:0000256" key="1">
    <source>
        <dbReference type="ARBA" id="ARBA00010688"/>
    </source>
</evidence>
<dbReference type="Pfam" id="PF00294">
    <property type="entry name" value="PfkB"/>
    <property type="match status" value="1"/>
</dbReference>
<evidence type="ECO:0000256" key="2">
    <source>
        <dbReference type="ARBA" id="ARBA00022679"/>
    </source>
</evidence>
<keyword evidence="3 4" id="KW-0418">Kinase</keyword>
<keyword evidence="2 4" id="KW-0808">Transferase</keyword>
<dbReference type="Gene3D" id="3.40.1190.20">
    <property type="match status" value="1"/>
</dbReference>
<reference evidence="6 7" key="1">
    <citation type="submission" date="2022-04" db="EMBL/GenBank/DDBJ databases">
        <title>Leucobacter sp. isolated from rhizosphere of onion.</title>
        <authorList>
            <person name="Won M."/>
            <person name="Lee C.-M."/>
            <person name="Woen H.-Y."/>
            <person name="Kwon S.-W."/>
        </authorList>
    </citation>
    <scope>NUCLEOTIDE SEQUENCE [LARGE SCALE GENOMIC DNA]</scope>
    <source>
        <strain evidence="6 7">H25R-14</strain>
    </source>
</reference>
<dbReference type="CDD" id="cd01166">
    <property type="entry name" value="KdgK"/>
    <property type="match status" value="1"/>
</dbReference>